<dbReference type="AlphaFoldDB" id="A0AAV9VLZ6"/>
<protein>
    <submittedName>
        <fullName evidence="2">Uncharacterized protein</fullName>
    </submittedName>
</protein>
<evidence type="ECO:0000313" key="3">
    <source>
        <dbReference type="Proteomes" id="UP001373714"/>
    </source>
</evidence>
<feature type="compositionally biased region" description="Low complexity" evidence="1">
    <location>
        <begin position="30"/>
        <end position="81"/>
    </location>
</feature>
<keyword evidence="3" id="KW-1185">Reference proteome</keyword>
<organism evidence="2 3">
    <name type="scientific">Orbilia blumenaviensis</name>
    <dbReference type="NCBI Taxonomy" id="1796055"/>
    <lineage>
        <taxon>Eukaryota</taxon>
        <taxon>Fungi</taxon>
        <taxon>Dikarya</taxon>
        <taxon>Ascomycota</taxon>
        <taxon>Pezizomycotina</taxon>
        <taxon>Orbiliomycetes</taxon>
        <taxon>Orbiliales</taxon>
        <taxon>Orbiliaceae</taxon>
        <taxon>Orbilia</taxon>
    </lineage>
</organism>
<comment type="caution">
    <text evidence="2">The sequence shown here is derived from an EMBL/GenBank/DDBJ whole genome shotgun (WGS) entry which is preliminary data.</text>
</comment>
<feature type="compositionally biased region" description="Low complexity" evidence="1">
    <location>
        <begin position="96"/>
        <end position="110"/>
    </location>
</feature>
<sequence>MIDYIELDDEQYENLQQLYYRAFQLHAARQRAAQQQGQPQGQTSQPRSHASPAAGSTISTPTTTASSSSLHSSSSAATTVTIDGSIIEVDGETGQVRVRSAGTSGSSRRSSQQHRRTQG</sequence>
<dbReference type="Proteomes" id="UP001373714">
    <property type="component" value="Unassembled WGS sequence"/>
</dbReference>
<name>A0AAV9VLZ6_9PEZI</name>
<evidence type="ECO:0000256" key="1">
    <source>
        <dbReference type="SAM" id="MobiDB-lite"/>
    </source>
</evidence>
<evidence type="ECO:0000313" key="2">
    <source>
        <dbReference type="EMBL" id="KAK6360805.1"/>
    </source>
</evidence>
<feature type="region of interest" description="Disordered" evidence="1">
    <location>
        <begin position="27"/>
        <end position="119"/>
    </location>
</feature>
<proteinExistence type="predicted"/>
<reference evidence="2 3" key="1">
    <citation type="submission" date="2019-10" db="EMBL/GenBank/DDBJ databases">
        <authorList>
            <person name="Palmer J.M."/>
        </authorList>
    </citation>
    <scope>NUCLEOTIDE SEQUENCE [LARGE SCALE GENOMIC DNA]</scope>
    <source>
        <strain evidence="2 3">TWF730</strain>
    </source>
</reference>
<gene>
    <name evidence="2" type="ORF">TWF730_006927</name>
</gene>
<accession>A0AAV9VLZ6</accession>
<dbReference type="EMBL" id="JAVHNS010000003">
    <property type="protein sequence ID" value="KAK6360805.1"/>
    <property type="molecule type" value="Genomic_DNA"/>
</dbReference>